<organism evidence="1 2">
    <name type="scientific">Pluteus cervinus</name>
    <dbReference type="NCBI Taxonomy" id="181527"/>
    <lineage>
        <taxon>Eukaryota</taxon>
        <taxon>Fungi</taxon>
        <taxon>Dikarya</taxon>
        <taxon>Basidiomycota</taxon>
        <taxon>Agaricomycotina</taxon>
        <taxon>Agaricomycetes</taxon>
        <taxon>Agaricomycetidae</taxon>
        <taxon>Agaricales</taxon>
        <taxon>Pluteineae</taxon>
        <taxon>Pluteaceae</taxon>
        <taxon>Pluteus</taxon>
    </lineage>
</organism>
<accession>A0ACD2ZZK8</accession>
<gene>
    <name evidence="1" type="ORF">BDN72DRAFT_873166</name>
</gene>
<sequence>MSPFTRLLSFLTLAALAAGTGGIVPPGGDSLAGADPKSSAANPVDVTTANPTDTDTIISTIQQVNQKTGAEDKAPPPPDIPETVVTAVDGDVTVAGQSSSSFSVSSSSSRKRMLDGYTTVFEGTGTGPTDRDASIQGTAYLTYKVLDNSTYNIDGCQDFCNSVPACVFCNLYYEFNVELFLYWNSNSDYQFSNLKCALYADYHTAAEKTNWGGQQLEPFPAGLTYIQQSSGYSRDPLVASPLPDGYQQVFGPLDASTDASGFMGFALLDKYDVQACANLCNSRPADPAGGACQFFNIWRAVQDGNPTSYTCSMFYLPTDASTATNTGQNGVSVTYSRGYQRISILPDGGFEGGACPDGYYGCHILSTNYWVGTSANFADYDASILRNVLVQYGRTGFATGELGAIYGDNSNPGTLAVRYPLDSVPGKQYVITFFQDSSWSGPAEQAAAFVNVLWNGNTVLSLSGYTTWQYNQVTVTAQGNDILAFYGGAAPAWTFIDDVYIFLA</sequence>
<reference evidence="1 2" key="1">
    <citation type="journal article" date="2019" name="Nat. Ecol. Evol.">
        <title>Megaphylogeny resolves global patterns of mushroom evolution.</title>
        <authorList>
            <person name="Varga T."/>
            <person name="Krizsan K."/>
            <person name="Foldi C."/>
            <person name="Dima B."/>
            <person name="Sanchez-Garcia M."/>
            <person name="Sanchez-Ramirez S."/>
            <person name="Szollosi G.J."/>
            <person name="Szarkandi J.G."/>
            <person name="Papp V."/>
            <person name="Albert L."/>
            <person name="Andreopoulos W."/>
            <person name="Angelini C."/>
            <person name="Antonin V."/>
            <person name="Barry K.W."/>
            <person name="Bougher N.L."/>
            <person name="Buchanan P."/>
            <person name="Buyck B."/>
            <person name="Bense V."/>
            <person name="Catcheside P."/>
            <person name="Chovatia M."/>
            <person name="Cooper J."/>
            <person name="Damon W."/>
            <person name="Desjardin D."/>
            <person name="Finy P."/>
            <person name="Geml J."/>
            <person name="Haridas S."/>
            <person name="Hughes K."/>
            <person name="Justo A."/>
            <person name="Karasinski D."/>
            <person name="Kautmanova I."/>
            <person name="Kiss B."/>
            <person name="Kocsube S."/>
            <person name="Kotiranta H."/>
            <person name="LaButti K.M."/>
            <person name="Lechner B.E."/>
            <person name="Liimatainen K."/>
            <person name="Lipzen A."/>
            <person name="Lukacs Z."/>
            <person name="Mihaltcheva S."/>
            <person name="Morgado L.N."/>
            <person name="Niskanen T."/>
            <person name="Noordeloos M.E."/>
            <person name="Ohm R.A."/>
            <person name="Ortiz-Santana B."/>
            <person name="Ovrebo C."/>
            <person name="Racz N."/>
            <person name="Riley R."/>
            <person name="Savchenko A."/>
            <person name="Shiryaev A."/>
            <person name="Soop K."/>
            <person name="Spirin V."/>
            <person name="Szebenyi C."/>
            <person name="Tomsovsky M."/>
            <person name="Tulloss R.E."/>
            <person name="Uehling J."/>
            <person name="Grigoriev I.V."/>
            <person name="Vagvolgyi C."/>
            <person name="Papp T."/>
            <person name="Martin F.M."/>
            <person name="Miettinen O."/>
            <person name="Hibbett D.S."/>
            <person name="Nagy L.G."/>
        </authorList>
    </citation>
    <scope>NUCLEOTIDE SEQUENCE [LARGE SCALE GENOMIC DNA]</scope>
    <source>
        <strain evidence="1 2">NL-1719</strain>
    </source>
</reference>
<dbReference type="EMBL" id="ML209320">
    <property type="protein sequence ID" value="TFK58519.1"/>
    <property type="molecule type" value="Genomic_DNA"/>
</dbReference>
<dbReference type="Proteomes" id="UP000308600">
    <property type="component" value="Unassembled WGS sequence"/>
</dbReference>
<evidence type="ECO:0000313" key="1">
    <source>
        <dbReference type="EMBL" id="TFK58519.1"/>
    </source>
</evidence>
<keyword evidence="2" id="KW-1185">Reference proteome</keyword>
<protein>
    <submittedName>
        <fullName evidence="1">Uncharacterized protein</fullName>
    </submittedName>
</protein>
<name>A0ACD2ZZK8_9AGAR</name>
<proteinExistence type="predicted"/>
<evidence type="ECO:0000313" key="2">
    <source>
        <dbReference type="Proteomes" id="UP000308600"/>
    </source>
</evidence>